<dbReference type="InterPro" id="IPR036188">
    <property type="entry name" value="FAD/NAD-bd_sf"/>
</dbReference>
<dbReference type="InterPro" id="IPR006076">
    <property type="entry name" value="FAD-dep_OxRdtase"/>
</dbReference>
<dbReference type="PATRIC" id="fig|1385369.3.peg.1706"/>
<dbReference type="OrthoDB" id="9815989at2"/>
<dbReference type="RefSeq" id="WP_037449698.1">
    <property type="nucleotide sequence ID" value="NZ_AVFL01000005.1"/>
</dbReference>
<evidence type="ECO:0000313" key="3">
    <source>
        <dbReference type="EMBL" id="EWY41215.1"/>
    </source>
</evidence>
<keyword evidence="4" id="KW-1185">Reference proteome</keyword>
<dbReference type="Pfam" id="PF01266">
    <property type="entry name" value="DAO"/>
    <property type="match status" value="1"/>
</dbReference>
<dbReference type="PANTHER" id="PTHR13847">
    <property type="entry name" value="SARCOSINE DEHYDROGENASE-RELATED"/>
    <property type="match status" value="1"/>
</dbReference>
<feature type="domain" description="FAD dependent oxidoreductase" evidence="2">
    <location>
        <begin position="3"/>
        <end position="358"/>
    </location>
</feature>
<dbReference type="Proteomes" id="UP000019486">
    <property type="component" value="Unassembled WGS sequence"/>
</dbReference>
<dbReference type="SUPFAM" id="SSF51905">
    <property type="entry name" value="FAD/NAD(P)-binding domain"/>
    <property type="match status" value="1"/>
</dbReference>
<dbReference type="Gene3D" id="3.50.50.60">
    <property type="entry name" value="FAD/NAD(P)-binding domain"/>
    <property type="match status" value="1"/>
</dbReference>
<reference evidence="3 4" key="1">
    <citation type="submission" date="2013-08" db="EMBL/GenBank/DDBJ databases">
        <title>The genome sequence of Skermanella stibiiresistens.</title>
        <authorList>
            <person name="Zhu W."/>
            <person name="Wang G."/>
        </authorList>
    </citation>
    <scope>NUCLEOTIDE SEQUENCE [LARGE SCALE GENOMIC DNA]</scope>
    <source>
        <strain evidence="3 4">SB22</strain>
    </source>
</reference>
<dbReference type="EMBL" id="AVFL01000005">
    <property type="protein sequence ID" value="EWY41215.1"/>
    <property type="molecule type" value="Genomic_DNA"/>
</dbReference>
<dbReference type="GO" id="GO:0016491">
    <property type="term" value="F:oxidoreductase activity"/>
    <property type="evidence" value="ECO:0007669"/>
    <property type="project" value="UniProtKB-KW"/>
</dbReference>
<dbReference type="GO" id="GO:0005737">
    <property type="term" value="C:cytoplasm"/>
    <property type="evidence" value="ECO:0007669"/>
    <property type="project" value="TreeGrafter"/>
</dbReference>
<dbReference type="AlphaFoldDB" id="W9H4R6"/>
<evidence type="ECO:0000259" key="2">
    <source>
        <dbReference type="Pfam" id="PF01266"/>
    </source>
</evidence>
<organism evidence="3 4">
    <name type="scientific">Skermanella stibiiresistens SB22</name>
    <dbReference type="NCBI Taxonomy" id="1385369"/>
    <lineage>
        <taxon>Bacteria</taxon>
        <taxon>Pseudomonadati</taxon>
        <taxon>Pseudomonadota</taxon>
        <taxon>Alphaproteobacteria</taxon>
        <taxon>Rhodospirillales</taxon>
        <taxon>Azospirillaceae</taxon>
        <taxon>Skermanella</taxon>
    </lineage>
</organism>
<evidence type="ECO:0000313" key="4">
    <source>
        <dbReference type="Proteomes" id="UP000019486"/>
    </source>
</evidence>
<protein>
    <recommendedName>
        <fullName evidence="2">FAD dependent oxidoreductase domain-containing protein</fullName>
    </recommendedName>
</protein>
<accession>W9H4R6</accession>
<evidence type="ECO:0000256" key="1">
    <source>
        <dbReference type="ARBA" id="ARBA00023002"/>
    </source>
</evidence>
<dbReference type="STRING" id="1385369.N825_30320"/>
<comment type="caution">
    <text evidence="3">The sequence shown here is derived from an EMBL/GenBank/DDBJ whole genome shotgun (WGS) entry which is preliminary data.</text>
</comment>
<dbReference type="PANTHER" id="PTHR13847:SF287">
    <property type="entry name" value="FAD-DEPENDENT OXIDOREDUCTASE DOMAIN-CONTAINING PROTEIN 1"/>
    <property type="match status" value="1"/>
</dbReference>
<gene>
    <name evidence="3" type="ORF">N825_30320</name>
</gene>
<proteinExistence type="predicted"/>
<keyword evidence="1" id="KW-0560">Oxidoreductase</keyword>
<name>W9H4R6_9PROT</name>
<dbReference type="Gene3D" id="3.30.9.10">
    <property type="entry name" value="D-Amino Acid Oxidase, subunit A, domain 2"/>
    <property type="match status" value="1"/>
</dbReference>
<sequence>MTDVIVVGAGISGAASAYELSRRGFKVTLLDRYSPAAMASGWTLAGVRQSGRHPAELPLATAAVERWIGLAGELDGETSYRRNGNLRLARTVDEVPVIQKLVAEQSAAGLELTLLTDTADIASVAPAVSDRVMAASWCPTDGSADPKATVLSYVQAAQRLGTVTRFGERALRIETASGRVTGVATDKGFIPADHVVVSAGIFGNDLLDPLGLAVPLQVPMVTVLRSAAQAPTLGPVIGVANADCAGRQEVNGRFRVTSGLETWHGDMESGPRDNGEIRPAVRPSMNSVAEVVRLFGTVVPAFKDARIDEVWAGLIDLTPDGLPVIEASADFEGLTIAMGFSGHGFCLGPVTGTIVADLVETKRTAMPITPFTLSRFRRQGAAFEPLALHG</sequence>